<keyword evidence="10" id="KW-1185">Reference proteome</keyword>
<dbReference type="GO" id="GO:0044209">
    <property type="term" value="P:AMP salvage"/>
    <property type="evidence" value="ECO:0007669"/>
    <property type="project" value="UniProtKB-UniRule"/>
</dbReference>
<dbReference type="CDD" id="cd01428">
    <property type="entry name" value="ADK"/>
    <property type="match status" value="1"/>
</dbReference>
<dbReference type="EMBL" id="JACWUN010000005">
    <property type="protein sequence ID" value="MBD1400209.1"/>
    <property type="molecule type" value="Genomic_DNA"/>
</dbReference>
<dbReference type="HAMAP" id="MF_00235">
    <property type="entry name" value="Adenylate_kinase_Adk"/>
    <property type="match status" value="1"/>
</dbReference>
<keyword evidence="5 7" id="KW-0067">ATP-binding</keyword>
<comment type="subcellular location">
    <subcellularLocation>
        <location evidence="5 7">Cytoplasm</location>
    </subcellularLocation>
</comment>
<evidence type="ECO:0000256" key="4">
    <source>
        <dbReference type="ARBA" id="ARBA00022777"/>
    </source>
</evidence>
<dbReference type="Proteomes" id="UP000632828">
    <property type="component" value="Unassembled WGS sequence"/>
</dbReference>
<feature type="binding site" evidence="5">
    <location>
        <begin position="57"/>
        <end position="59"/>
    </location>
    <ligand>
        <name>AMP</name>
        <dbReference type="ChEBI" id="CHEBI:456215"/>
    </ligand>
</feature>
<feature type="binding site" evidence="5">
    <location>
        <position position="31"/>
    </location>
    <ligand>
        <name>AMP</name>
        <dbReference type="ChEBI" id="CHEBI:456215"/>
    </ligand>
</feature>
<dbReference type="NCBIfam" id="TIGR01351">
    <property type="entry name" value="adk"/>
    <property type="match status" value="1"/>
</dbReference>
<dbReference type="Pfam" id="PF00406">
    <property type="entry name" value="ADK"/>
    <property type="match status" value="1"/>
</dbReference>
<evidence type="ECO:0000259" key="8">
    <source>
        <dbReference type="Pfam" id="PF05191"/>
    </source>
</evidence>
<accession>A0A8J6R5F0</accession>
<feature type="binding site" evidence="5">
    <location>
        <position position="171"/>
    </location>
    <ligand>
        <name>AMP</name>
        <dbReference type="ChEBI" id="CHEBI:456215"/>
    </ligand>
</feature>
<evidence type="ECO:0000313" key="9">
    <source>
        <dbReference type="EMBL" id="MBD1400209.1"/>
    </source>
</evidence>
<reference evidence="9" key="1">
    <citation type="submission" date="2020-09" db="EMBL/GenBank/DDBJ databases">
        <title>Pelobacter alkaliphilus sp. nov., a novel anaerobic arsenate-reducing bacterium from terrestrial mud volcano.</title>
        <authorList>
            <person name="Khomyakova M.A."/>
            <person name="Merkel A.Y."/>
            <person name="Slobodkin A.I."/>
        </authorList>
    </citation>
    <scope>NUCLEOTIDE SEQUENCE</scope>
    <source>
        <strain evidence="9">M08fum</strain>
    </source>
</reference>
<dbReference type="PANTHER" id="PTHR23359">
    <property type="entry name" value="NUCLEOTIDE KINASE"/>
    <property type="match status" value="1"/>
</dbReference>
<sequence length="215" mass="23279">MNLILLGPPGAGKGTQSVLLEKRFNIPQISTGDMLRAAVKASTPMGLAAKAYMDAGDLVPDSVVVGIVHERLQEPDCADGFILDGFPRTVPQADALNESLTQLTKGLDAVVSLQVNVSVLVERLTGRRTCKNCGKGFHLKFDPPAQDGSCSACSGELTQRDDDHEETIRRRMDTYHQQTAPLEDYYRRAGILLTVDGMSGIEDVQQEILAGLQAR</sequence>
<dbReference type="Pfam" id="PF05191">
    <property type="entry name" value="ADK_lid"/>
    <property type="match status" value="1"/>
</dbReference>
<dbReference type="UniPathway" id="UPA00588">
    <property type="reaction ID" value="UER00649"/>
</dbReference>
<dbReference type="NCBIfam" id="NF011100">
    <property type="entry name" value="PRK14527.1"/>
    <property type="match status" value="1"/>
</dbReference>
<comment type="pathway">
    <text evidence="5">Purine metabolism; AMP biosynthesis via salvage pathway; AMP from ADP: step 1/1.</text>
</comment>
<feature type="binding site" evidence="5">
    <location>
        <position position="130"/>
    </location>
    <ligand>
        <name>Zn(2+)</name>
        <dbReference type="ChEBI" id="CHEBI:29105"/>
        <note>structural</note>
    </ligand>
</feature>
<dbReference type="PRINTS" id="PR00094">
    <property type="entry name" value="ADENYLTKNASE"/>
</dbReference>
<organism evidence="9 10">
    <name type="scientific">Pelovirga terrestris</name>
    <dbReference type="NCBI Taxonomy" id="2771352"/>
    <lineage>
        <taxon>Bacteria</taxon>
        <taxon>Pseudomonadati</taxon>
        <taxon>Thermodesulfobacteriota</taxon>
        <taxon>Desulfuromonadia</taxon>
        <taxon>Geobacterales</taxon>
        <taxon>Geobacteraceae</taxon>
        <taxon>Pelovirga</taxon>
    </lineage>
</organism>
<dbReference type="RefSeq" id="WP_191154483.1">
    <property type="nucleotide sequence ID" value="NZ_JACWUN010000005.1"/>
</dbReference>
<keyword evidence="4 5" id="KW-0418">Kinase</keyword>
<comment type="similarity">
    <text evidence="5 6">Belongs to the adenylate kinase family.</text>
</comment>
<dbReference type="AlphaFoldDB" id="A0A8J6R5F0"/>
<dbReference type="EC" id="2.7.4.3" evidence="5 7"/>
<dbReference type="NCBIfam" id="NF001380">
    <property type="entry name" value="PRK00279.1-2"/>
    <property type="match status" value="1"/>
</dbReference>
<feature type="binding site" evidence="5">
    <location>
        <position position="153"/>
    </location>
    <ligand>
        <name>Zn(2+)</name>
        <dbReference type="ChEBI" id="CHEBI:29105"/>
        <note>structural</note>
    </ligand>
</feature>
<evidence type="ECO:0000256" key="1">
    <source>
        <dbReference type="ARBA" id="ARBA00022679"/>
    </source>
</evidence>
<protein>
    <recommendedName>
        <fullName evidence="5 7">Adenylate kinase</fullName>
        <shortName evidence="5">AK</shortName>
        <ecNumber evidence="5 7">2.7.4.3</ecNumber>
    </recommendedName>
    <alternativeName>
        <fullName evidence="5">ATP-AMP transphosphorylase</fullName>
    </alternativeName>
    <alternativeName>
        <fullName evidence="5">ATP:AMP phosphotransferase</fullName>
    </alternativeName>
    <alternativeName>
        <fullName evidence="5">Adenylate monophosphate kinase</fullName>
    </alternativeName>
</protein>
<dbReference type="InterPro" id="IPR033690">
    <property type="entry name" value="Adenylat_kinase_CS"/>
</dbReference>
<dbReference type="GO" id="GO:0008270">
    <property type="term" value="F:zinc ion binding"/>
    <property type="evidence" value="ECO:0007669"/>
    <property type="project" value="UniProtKB-UniRule"/>
</dbReference>
<evidence type="ECO:0000256" key="2">
    <source>
        <dbReference type="ARBA" id="ARBA00022727"/>
    </source>
</evidence>
<dbReference type="GO" id="GO:0005737">
    <property type="term" value="C:cytoplasm"/>
    <property type="evidence" value="ECO:0007669"/>
    <property type="project" value="UniProtKB-SubCell"/>
</dbReference>
<feature type="region of interest" description="LID" evidence="5">
    <location>
        <begin position="126"/>
        <end position="163"/>
    </location>
</feature>
<keyword evidence="3 5" id="KW-0547">Nucleotide-binding</keyword>
<comment type="caution">
    <text evidence="5">Lacks conserved residue(s) required for the propagation of feature annotation.</text>
</comment>
<dbReference type="InterPro" id="IPR006259">
    <property type="entry name" value="Adenyl_kin_sub"/>
</dbReference>
<evidence type="ECO:0000256" key="7">
    <source>
        <dbReference type="RuleBase" id="RU003331"/>
    </source>
</evidence>
<feature type="binding site" evidence="5">
    <location>
        <position position="133"/>
    </location>
    <ligand>
        <name>Zn(2+)</name>
        <dbReference type="ChEBI" id="CHEBI:29105"/>
        <note>structural</note>
    </ligand>
</feature>
<dbReference type="NCBIfam" id="NF001381">
    <property type="entry name" value="PRK00279.1-3"/>
    <property type="match status" value="1"/>
</dbReference>
<keyword evidence="5" id="KW-0963">Cytoplasm</keyword>
<dbReference type="GO" id="GO:0005524">
    <property type="term" value="F:ATP binding"/>
    <property type="evidence" value="ECO:0007669"/>
    <property type="project" value="UniProtKB-UniRule"/>
</dbReference>
<dbReference type="SUPFAM" id="SSF52540">
    <property type="entry name" value="P-loop containing nucleoside triphosphate hydrolases"/>
    <property type="match status" value="1"/>
</dbReference>
<dbReference type="GO" id="GO:0004017">
    <property type="term" value="F:AMP kinase activity"/>
    <property type="evidence" value="ECO:0007669"/>
    <property type="project" value="UniProtKB-UniRule"/>
</dbReference>
<evidence type="ECO:0000313" key="10">
    <source>
        <dbReference type="Proteomes" id="UP000632828"/>
    </source>
</evidence>
<comment type="function">
    <text evidence="5">Catalyzes the reversible transfer of the terminal phosphate group between ATP and AMP. Plays an important role in cellular energy homeostasis and in adenine nucleotide metabolism.</text>
</comment>
<keyword evidence="1 5" id="KW-0808">Transferase</keyword>
<feature type="binding site" evidence="5">
    <location>
        <position position="150"/>
    </location>
    <ligand>
        <name>Zn(2+)</name>
        <dbReference type="ChEBI" id="CHEBI:29105"/>
        <note>structural</note>
    </ligand>
</feature>
<feature type="binding site" evidence="5">
    <location>
        <position position="36"/>
    </location>
    <ligand>
        <name>AMP</name>
        <dbReference type="ChEBI" id="CHEBI:456215"/>
    </ligand>
</feature>
<feature type="binding site" evidence="5">
    <location>
        <position position="92"/>
    </location>
    <ligand>
        <name>AMP</name>
        <dbReference type="ChEBI" id="CHEBI:456215"/>
    </ligand>
</feature>
<gene>
    <name evidence="5" type="primary">adk</name>
    <name evidence="9" type="ORF">ICT70_05940</name>
</gene>
<name>A0A8J6R5F0_9BACT</name>
<feature type="domain" description="Adenylate kinase active site lid" evidence="8">
    <location>
        <begin position="127"/>
        <end position="162"/>
    </location>
</feature>
<feature type="region of interest" description="NMP" evidence="5">
    <location>
        <begin position="30"/>
        <end position="59"/>
    </location>
</feature>
<feature type="binding site" evidence="5">
    <location>
        <begin position="85"/>
        <end position="88"/>
    </location>
    <ligand>
        <name>AMP</name>
        <dbReference type="ChEBI" id="CHEBI:456215"/>
    </ligand>
</feature>
<evidence type="ECO:0000256" key="6">
    <source>
        <dbReference type="RuleBase" id="RU003330"/>
    </source>
</evidence>
<feature type="binding site" evidence="5">
    <location>
        <position position="160"/>
    </location>
    <ligand>
        <name>AMP</name>
        <dbReference type="ChEBI" id="CHEBI:456215"/>
    </ligand>
</feature>
<keyword evidence="5" id="KW-0862">Zinc</keyword>
<dbReference type="InterPro" id="IPR007862">
    <property type="entry name" value="Adenylate_kinase_lid-dom"/>
</dbReference>
<dbReference type="FunFam" id="3.40.50.300:FF:000106">
    <property type="entry name" value="Adenylate kinase mitochondrial"/>
    <property type="match status" value="1"/>
</dbReference>
<feature type="binding site" evidence="5">
    <location>
        <position position="127"/>
    </location>
    <ligand>
        <name>ATP</name>
        <dbReference type="ChEBI" id="CHEBI:30616"/>
    </ligand>
</feature>
<dbReference type="Gene3D" id="3.40.50.300">
    <property type="entry name" value="P-loop containing nucleotide triphosphate hydrolases"/>
    <property type="match status" value="1"/>
</dbReference>
<keyword evidence="2 5" id="KW-0545">Nucleotide biosynthesis</keyword>
<feature type="binding site" evidence="5">
    <location>
        <position position="199"/>
    </location>
    <ligand>
        <name>ATP</name>
        <dbReference type="ChEBI" id="CHEBI:30616"/>
    </ligand>
</feature>
<keyword evidence="5" id="KW-0479">Metal-binding</keyword>
<comment type="domain">
    <text evidence="5">Consists of three domains, a large central CORE domain and two small peripheral domains, NMPbind and LID, which undergo movements during catalysis. The LID domain closes over the site of phosphoryl transfer upon ATP binding. Assembling and dissambling the active center during each catalytic cycle provides an effective means to prevent ATP hydrolysis. Some bacteria have evolved a zinc-coordinating structure that stabilizes the LID domain.</text>
</comment>
<proteinExistence type="inferred from homology"/>
<evidence type="ECO:0000256" key="3">
    <source>
        <dbReference type="ARBA" id="ARBA00022741"/>
    </source>
</evidence>
<dbReference type="InterPro" id="IPR027417">
    <property type="entry name" value="P-loop_NTPase"/>
</dbReference>
<comment type="catalytic activity">
    <reaction evidence="5 7">
        <text>AMP + ATP = 2 ADP</text>
        <dbReference type="Rhea" id="RHEA:12973"/>
        <dbReference type="ChEBI" id="CHEBI:30616"/>
        <dbReference type="ChEBI" id="CHEBI:456215"/>
        <dbReference type="ChEBI" id="CHEBI:456216"/>
        <dbReference type="EC" id="2.7.4.3"/>
    </reaction>
</comment>
<dbReference type="PROSITE" id="PS00113">
    <property type="entry name" value="ADENYLATE_KINASE"/>
    <property type="match status" value="1"/>
</dbReference>
<dbReference type="InterPro" id="IPR000850">
    <property type="entry name" value="Adenylat/UMP-CMP_kin"/>
</dbReference>
<evidence type="ECO:0000256" key="5">
    <source>
        <dbReference type="HAMAP-Rule" id="MF_00235"/>
    </source>
</evidence>
<feature type="binding site" evidence="5">
    <location>
        <begin position="10"/>
        <end position="15"/>
    </location>
    <ligand>
        <name>ATP</name>
        <dbReference type="ChEBI" id="CHEBI:30616"/>
    </ligand>
</feature>
<comment type="subunit">
    <text evidence="5 7">Monomer.</text>
</comment>
<comment type="caution">
    <text evidence="9">The sequence shown here is derived from an EMBL/GenBank/DDBJ whole genome shotgun (WGS) entry which is preliminary data.</text>
</comment>